<organism evidence="1 2">
    <name type="scientific">Caerostris darwini</name>
    <dbReference type="NCBI Taxonomy" id="1538125"/>
    <lineage>
        <taxon>Eukaryota</taxon>
        <taxon>Metazoa</taxon>
        <taxon>Ecdysozoa</taxon>
        <taxon>Arthropoda</taxon>
        <taxon>Chelicerata</taxon>
        <taxon>Arachnida</taxon>
        <taxon>Araneae</taxon>
        <taxon>Araneomorphae</taxon>
        <taxon>Entelegynae</taxon>
        <taxon>Araneoidea</taxon>
        <taxon>Araneidae</taxon>
        <taxon>Caerostris</taxon>
    </lineage>
</organism>
<name>A0AAV4V988_9ARAC</name>
<dbReference type="EMBL" id="BPLQ01012603">
    <property type="protein sequence ID" value="GIY66464.1"/>
    <property type="molecule type" value="Genomic_DNA"/>
</dbReference>
<dbReference type="Proteomes" id="UP001054837">
    <property type="component" value="Unassembled WGS sequence"/>
</dbReference>
<evidence type="ECO:0008006" key="3">
    <source>
        <dbReference type="Google" id="ProtNLM"/>
    </source>
</evidence>
<sequence length="94" mass="10827">MPSVVARKLRLELNCLVFFFFGIFPRRQPSQQQADCDREKSATFLLGRPNEPGFLARMDLVFRVTLSDTFPALIVWISGDEMQIYSSSELRRPA</sequence>
<dbReference type="AlphaFoldDB" id="A0AAV4V988"/>
<proteinExistence type="predicted"/>
<accession>A0AAV4V988</accession>
<protein>
    <recommendedName>
        <fullName evidence="3">Secreted protein</fullName>
    </recommendedName>
</protein>
<gene>
    <name evidence="1" type="ORF">CDAR_55821</name>
</gene>
<comment type="caution">
    <text evidence="1">The sequence shown here is derived from an EMBL/GenBank/DDBJ whole genome shotgun (WGS) entry which is preliminary data.</text>
</comment>
<reference evidence="1 2" key="1">
    <citation type="submission" date="2021-06" db="EMBL/GenBank/DDBJ databases">
        <title>Caerostris darwini draft genome.</title>
        <authorList>
            <person name="Kono N."/>
            <person name="Arakawa K."/>
        </authorList>
    </citation>
    <scope>NUCLEOTIDE SEQUENCE [LARGE SCALE GENOMIC DNA]</scope>
</reference>
<evidence type="ECO:0000313" key="2">
    <source>
        <dbReference type="Proteomes" id="UP001054837"/>
    </source>
</evidence>
<evidence type="ECO:0000313" key="1">
    <source>
        <dbReference type="EMBL" id="GIY66464.1"/>
    </source>
</evidence>
<keyword evidence="2" id="KW-1185">Reference proteome</keyword>